<organism evidence="5 6">
    <name type="scientific">Batillaria attramentaria</name>
    <dbReference type="NCBI Taxonomy" id="370345"/>
    <lineage>
        <taxon>Eukaryota</taxon>
        <taxon>Metazoa</taxon>
        <taxon>Spiralia</taxon>
        <taxon>Lophotrochozoa</taxon>
        <taxon>Mollusca</taxon>
        <taxon>Gastropoda</taxon>
        <taxon>Caenogastropoda</taxon>
        <taxon>Sorbeoconcha</taxon>
        <taxon>Cerithioidea</taxon>
        <taxon>Batillariidae</taxon>
        <taxon>Batillaria</taxon>
    </lineage>
</organism>
<gene>
    <name evidence="5" type="ORF">BaRGS_00002477</name>
</gene>
<dbReference type="InterPro" id="IPR011333">
    <property type="entry name" value="SKP1/BTB/POZ_sf"/>
</dbReference>
<feature type="region of interest" description="Disordered" evidence="3">
    <location>
        <begin position="277"/>
        <end position="331"/>
    </location>
</feature>
<evidence type="ECO:0000256" key="2">
    <source>
        <dbReference type="ARBA" id="ARBA00022490"/>
    </source>
</evidence>
<dbReference type="PROSITE" id="PS50097">
    <property type="entry name" value="BTB"/>
    <property type="match status" value="1"/>
</dbReference>
<evidence type="ECO:0000313" key="5">
    <source>
        <dbReference type="EMBL" id="KAK7506365.1"/>
    </source>
</evidence>
<evidence type="ECO:0000313" key="6">
    <source>
        <dbReference type="Proteomes" id="UP001519460"/>
    </source>
</evidence>
<evidence type="ECO:0000256" key="3">
    <source>
        <dbReference type="SAM" id="MobiDB-lite"/>
    </source>
</evidence>
<dbReference type="SUPFAM" id="SSF54695">
    <property type="entry name" value="POZ domain"/>
    <property type="match status" value="1"/>
</dbReference>
<name>A0ABD0M3Y7_9CAEN</name>
<feature type="region of interest" description="Disordered" evidence="3">
    <location>
        <begin position="1"/>
        <end position="45"/>
    </location>
</feature>
<dbReference type="CDD" id="cd14733">
    <property type="entry name" value="BACK"/>
    <property type="match status" value="1"/>
</dbReference>
<evidence type="ECO:0000256" key="1">
    <source>
        <dbReference type="ARBA" id="ARBA00004496"/>
    </source>
</evidence>
<evidence type="ECO:0000259" key="4">
    <source>
        <dbReference type="PROSITE" id="PS50097"/>
    </source>
</evidence>
<dbReference type="GO" id="GO:0005737">
    <property type="term" value="C:cytoplasm"/>
    <property type="evidence" value="ECO:0007669"/>
    <property type="project" value="UniProtKB-SubCell"/>
</dbReference>
<reference evidence="5 6" key="1">
    <citation type="journal article" date="2023" name="Sci. Data">
        <title>Genome assembly of the Korean intertidal mud-creeper Batillaria attramentaria.</title>
        <authorList>
            <person name="Patra A.K."/>
            <person name="Ho P.T."/>
            <person name="Jun S."/>
            <person name="Lee S.J."/>
            <person name="Kim Y."/>
            <person name="Won Y.J."/>
        </authorList>
    </citation>
    <scope>NUCLEOTIDE SEQUENCE [LARGE SCALE GENOMIC DNA]</scope>
    <source>
        <strain evidence="5">Wonlab-2016</strain>
    </source>
</reference>
<dbReference type="InterPro" id="IPR000210">
    <property type="entry name" value="BTB/POZ_dom"/>
</dbReference>
<dbReference type="EMBL" id="JACVVK020000007">
    <property type="protein sequence ID" value="KAK7506365.1"/>
    <property type="molecule type" value="Genomic_DNA"/>
</dbReference>
<comment type="caution">
    <text evidence="5">The sequence shown here is derived from an EMBL/GenBank/DDBJ whole genome shotgun (WGS) entry which is preliminary data.</text>
</comment>
<keyword evidence="6" id="KW-1185">Reference proteome</keyword>
<comment type="subcellular location">
    <subcellularLocation>
        <location evidence="1">Cytoplasm</location>
    </subcellularLocation>
</comment>
<dbReference type="PANTHER" id="PTHR45774:SF4">
    <property type="entry name" value="AXUNDEAD, ISOFORM F"/>
    <property type="match status" value="1"/>
</dbReference>
<proteinExistence type="predicted"/>
<keyword evidence="2" id="KW-0963">Cytoplasm</keyword>
<feature type="compositionally biased region" description="Low complexity" evidence="3">
    <location>
        <begin position="316"/>
        <end position="331"/>
    </location>
</feature>
<dbReference type="InterPro" id="IPR038648">
    <property type="entry name" value="PHR_sf"/>
</dbReference>
<dbReference type="SMART" id="SM00225">
    <property type="entry name" value="BTB"/>
    <property type="match status" value="1"/>
</dbReference>
<dbReference type="InterPro" id="IPR012983">
    <property type="entry name" value="PHR"/>
</dbReference>
<dbReference type="AlphaFoldDB" id="A0ABD0M3Y7"/>
<dbReference type="Gene3D" id="2.60.120.820">
    <property type="entry name" value="PHR domain"/>
    <property type="match status" value="1"/>
</dbReference>
<dbReference type="Proteomes" id="UP001519460">
    <property type="component" value="Unassembled WGS sequence"/>
</dbReference>
<accession>A0ABD0M3Y7</accession>
<dbReference type="Pfam" id="PF00651">
    <property type="entry name" value="BTB"/>
    <property type="match status" value="1"/>
</dbReference>
<dbReference type="PANTHER" id="PTHR45774">
    <property type="entry name" value="BTB/POZ DOMAIN-CONTAINING"/>
    <property type="match status" value="1"/>
</dbReference>
<sequence length="492" mass="54694">MTGGVYPGLEPVTPEKVKEKPPLPSYPAHPTGSDEEGGDAPTGSWQRGKGVLACNRHMLENQLACNIWFTVGPSQEKVGAHRYVLQSRSGVFYAMLDGPGSERSQIDLRDEQPKVFWQLLRYLYYEELYPDSDTVFQLLALAEKYDVVAARDACLRFLHGCLTVHTACDILETAHRYDDQELDKESLLYIRKHGDDVIQTEGMDRLCRECLNKILTLEGLEVSPTVRQEVTDRWARRQCEEKLQEPTEDNKQDTLGDVMYVKRDNKASHRFILDSVTDRQLSGEDETDPPPLYSELSVESGGGGGDEGEDVPDSASVSSVTSGGSRRTLRSQYSRQASSAAWADLNHVTRFREIEGTLVNDGSADAVTFTVDRNIYLYGFGIYGSKKSGEASYKVDTVITRKKKDIVMESIAVKGAGVILPCMLEKPVKVEKGKPYTVEIYTHGPPSHCGTDGQTSVADGVASFKFSKTTAVKGNRTTELKGQIPRFYFLPY</sequence>
<protein>
    <recommendedName>
        <fullName evidence="4">BTB domain-containing protein</fullName>
    </recommendedName>
</protein>
<dbReference type="Gene3D" id="3.30.710.10">
    <property type="entry name" value="Potassium Channel Kv1.1, Chain A"/>
    <property type="match status" value="1"/>
</dbReference>
<dbReference type="Gene3D" id="1.25.40.420">
    <property type="match status" value="1"/>
</dbReference>
<dbReference type="Pfam" id="PF08005">
    <property type="entry name" value="PHR"/>
    <property type="match status" value="1"/>
</dbReference>
<feature type="domain" description="BTB" evidence="4">
    <location>
        <begin position="65"/>
        <end position="132"/>
    </location>
</feature>